<dbReference type="Proteomes" id="UP000053424">
    <property type="component" value="Unassembled WGS sequence"/>
</dbReference>
<dbReference type="EMBL" id="KN831795">
    <property type="protein sequence ID" value="KIM37690.1"/>
    <property type="molecule type" value="Genomic_DNA"/>
</dbReference>
<proteinExistence type="predicted"/>
<dbReference type="HOGENOM" id="CLU_2606302_0_0_1"/>
<organism evidence="2 3">
    <name type="scientific">Hebeloma cylindrosporum</name>
    <dbReference type="NCBI Taxonomy" id="76867"/>
    <lineage>
        <taxon>Eukaryota</taxon>
        <taxon>Fungi</taxon>
        <taxon>Dikarya</taxon>
        <taxon>Basidiomycota</taxon>
        <taxon>Agaricomycotina</taxon>
        <taxon>Agaricomycetes</taxon>
        <taxon>Agaricomycetidae</taxon>
        <taxon>Agaricales</taxon>
        <taxon>Agaricineae</taxon>
        <taxon>Hymenogastraceae</taxon>
        <taxon>Hebeloma</taxon>
    </lineage>
</organism>
<feature type="compositionally biased region" description="Low complexity" evidence="1">
    <location>
        <begin position="30"/>
        <end position="41"/>
    </location>
</feature>
<dbReference type="OrthoDB" id="2554322at2759"/>
<name>A0A0C3BLW7_HEBCY</name>
<gene>
    <name evidence="2" type="ORF">M413DRAFT_76755</name>
</gene>
<reference evidence="3" key="2">
    <citation type="submission" date="2015-01" db="EMBL/GenBank/DDBJ databases">
        <title>Evolutionary Origins and Diversification of the Mycorrhizal Mutualists.</title>
        <authorList>
            <consortium name="DOE Joint Genome Institute"/>
            <consortium name="Mycorrhizal Genomics Consortium"/>
            <person name="Kohler A."/>
            <person name="Kuo A."/>
            <person name="Nagy L.G."/>
            <person name="Floudas D."/>
            <person name="Copeland A."/>
            <person name="Barry K.W."/>
            <person name="Cichocki N."/>
            <person name="Veneault-Fourrey C."/>
            <person name="LaButti K."/>
            <person name="Lindquist E.A."/>
            <person name="Lipzen A."/>
            <person name="Lundell T."/>
            <person name="Morin E."/>
            <person name="Murat C."/>
            <person name="Riley R."/>
            <person name="Ohm R."/>
            <person name="Sun H."/>
            <person name="Tunlid A."/>
            <person name="Henrissat B."/>
            <person name="Grigoriev I.V."/>
            <person name="Hibbett D.S."/>
            <person name="Martin F."/>
        </authorList>
    </citation>
    <scope>NUCLEOTIDE SEQUENCE [LARGE SCALE GENOMIC DNA]</scope>
    <source>
        <strain evidence="3">h7</strain>
    </source>
</reference>
<feature type="region of interest" description="Disordered" evidence="1">
    <location>
        <begin position="25"/>
        <end position="48"/>
    </location>
</feature>
<accession>A0A0C3BLW7</accession>
<sequence>MAVGVVGGDAKGVVPIAGGVGVGRSGGNGSVSASGTGTGNVNVPRRNSLGDLKIPARVSQAQVGLRRDLGMVRGICDEY</sequence>
<keyword evidence="3" id="KW-1185">Reference proteome</keyword>
<dbReference type="AlphaFoldDB" id="A0A0C3BLW7"/>
<evidence type="ECO:0000313" key="2">
    <source>
        <dbReference type="EMBL" id="KIM37690.1"/>
    </source>
</evidence>
<protein>
    <submittedName>
        <fullName evidence="2">Uncharacterized protein</fullName>
    </submittedName>
</protein>
<evidence type="ECO:0000256" key="1">
    <source>
        <dbReference type="SAM" id="MobiDB-lite"/>
    </source>
</evidence>
<evidence type="ECO:0000313" key="3">
    <source>
        <dbReference type="Proteomes" id="UP000053424"/>
    </source>
</evidence>
<reference evidence="2 3" key="1">
    <citation type="submission" date="2014-04" db="EMBL/GenBank/DDBJ databases">
        <authorList>
            <consortium name="DOE Joint Genome Institute"/>
            <person name="Kuo A."/>
            <person name="Gay G."/>
            <person name="Dore J."/>
            <person name="Kohler A."/>
            <person name="Nagy L.G."/>
            <person name="Floudas D."/>
            <person name="Copeland A."/>
            <person name="Barry K.W."/>
            <person name="Cichocki N."/>
            <person name="Veneault-Fourrey C."/>
            <person name="LaButti K."/>
            <person name="Lindquist E.A."/>
            <person name="Lipzen A."/>
            <person name="Lundell T."/>
            <person name="Morin E."/>
            <person name="Murat C."/>
            <person name="Sun H."/>
            <person name="Tunlid A."/>
            <person name="Henrissat B."/>
            <person name="Grigoriev I.V."/>
            <person name="Hibbett D.S."/>
            <person name="Martin F."/>
            <person name="Nordberg H.P."/>
            <person name="Cantor M.N."/>
            <person name="Hua S.X."/>
        </authorList>
    </citation>
    <scope>NUCLEOTIDE SEQUENCE [LARGE SCALE GENOMIC DNA]</scope>
    <source>
        <strain evidence="3">h7</strain>
    </source>
</reference>